<feature type="compositionally biased region" description="Gly residues" evidence="1">
    <location>
        <begin position="105"/>
        <end position="118"/>
    </location>
</feature>
<sequence length="661" mass="67632">MPPQRPSRRDAAASAPVEDYPLLVRFAYLVLPSAAGRGRRVLAAHALVQRVLAPSGSGEHPARGTRDGGGREGLPAGGAGRGRAAGLPRARQPEAGGADPEAGGAHPGPGGAHPGPGYAGARERLLRHALRTPRFGTRPPWLLPRIWGLRVLPHPGGCAELALDQRLAALSPQGRAACVLRGLDGLDDAGAHRVLAAAGAGDPAAALAEADGVPLREYGPELFRSPEFDACSLRVRPPDLARRRRRLRTGAAALAAAAVCGLLLGPPGSGGTAGGGASGAAVDPARLVRAAPAAWETAARRDFSVWPARGALVEDTALLRRALQAWASPGEQVTVSAAPGTASGPPSGPARLLFAGEVGRARVVLLHDGLRAVRYSEPLRETSGAPALDFARTDAADAVSAAALVVGRAGGRVRYLTAPWVREVSAGDLLAPGAPDRALVRDASGVTAPLRGAARGRGCSAWPVLAVRDAEGGRRLLTDLGELTPARLTFGPPDAPADATGPEAGDLWARTACALPGLRAHGVREVNAWAYARQRLPEANGTATWLCTRAETWRGDGVRVSARFQAPGTRTGVPAAVVAEAEDSPACGARTPRVLAGVMWRSRAGQWYALAAGGGPFRSVALSGGVRGEGPGPVLAVRAPEGVRAEPNGVLADGTRVGALR</sequence>
<evidence type="ECO:0000256" key="1">
    <source>
        <dbReference type="SAM" id="MobiDB-lite"/>
    </source>
</evidence>
<organism evidence="2 3">
    <name type="scientific">Streptomyces sanyensis</name>
    <dbReference type="NCBI Taxonomy" id="568869"/>
    <lineage>
        <taxon>Bacteria</taxon>
        <taxon>Bacillati</taxon>
        <taxon>Actinomycetota</taxon>
        <taxon>Actinomycetes</taxon>
        <taxon>Kitasatosporales</taxon>
        <taxon>Streptomycetaceae</taxon>
        <taxon>Streptomyces</taxon>
    </lineage>
</organism>
<keyword evidence="3" id="KW-1185">Reference proteome</keyword>
<dbReference type="EMBL" id="BAABJV010000002">
    <property type="protein sequence ID" value="GAA4766223.1"/>
    <property type="molecule type" value="Genomic_DNA"/>
</dbReference>
<feature type="compositionally biased region" description="Basic and acidic residues" evidence="1">
    <location>
        <begin position="60"/>
        <end position="70"/>
    </location>
</feature>
<dbReference type="Proteomes" id="UP001501147">
    <property type="component" value="Unassembled WGS sequence"/>
</dbReference>
<proteinExistence type="predicted"/>
<evidence type="ECO:0000313" key="3">
    <source>
        <dbReference type="Proteomes" id="UP001501147"/>
    </source>
</evidence>
<feature type="compositionally biased region" description="Low complexity" evidence="1">
    <location>
        <begin position="84"/>
        <end position="104"/>
    </location>
</feature>
<protein>
    <submittedName>
        <fullName evidence="2">Uncharacterized protein</fullName>
    </submittedName>
</protein>
<reference evidence="3" key="1">
    <citation type="journal article" date="2019" name="Int. J. Syst. Evol. Microbiol.">
        <title>The Global Catalogue of Microorganisms (GCM) 10K type strain sequencing project: providing services to taxonomists for standard genome sequencing and annotation.</title>
        <authorList>
            <consortium name="The Broad Institute Genomics Platform"/>
            <consortium name="The Broad Institute Genome Sequencing Center for Infectious Disease"/>
            <person name="Wu L."/>
            <person name="Ma J."/>
        </authorList>
    </citation>
    <scope>NUCLEOTIDE SEQUENCE [LARGE SCALE GENOMIC DNA]</scope>
    <source>
        <strain evidence="3">JCM 18324</strain>
    </source>
</reference>
<feature type="compositionally biased region" description="Gly residues" evidence="1">
    <location>
        <begin position="71"/>
        <end position="83"/>
    </location>
</feature>
<feature type="region of interest" description="Disordered" evidence="1">
    <location>
        <begin position="54"/>
        <end position="119"/>
    </location>
</feature>
<gene>
    <name evidence="2" type="ORF">GCM10023329_10450</name>
</gene>
<evidence type="ECO:0000313" key="2">
    <source>
        <dbReference type="EMBL" id="GAA4766223.1"/>
    </source>
</evidence>
<name>A0ABP8ZU26_9ACTN</name>
<accession>A0ABP8ZU26</accession>
<comment type="caution">
    <text evidence="2">The sequence shown here is derived from an EMBL/GenBank/DDBJ whole genome shotgun (WGS) entry which is preliminary data.</text>
</comment>